<reference evidence="3 4" key="1">
    <citation type="journal article" date="2016" name="Microbes Environ.">
        <title>Phylogenetically diverse aerobic anoxygenic phototrophic bacteria isolated from epilithic biofilms in Tama river, Japan.</title>
        <authorList>
            <person name="Hirose S."/>
            <person name="Matsuura K."/>
            <person name="Haruta S."/>
        </authorList>
    </citation>
    <scope>NUCLEOTIDE SEQUENCE [LARGE SCALE GENOMIC DNA]</scope>
    <source>
        <strain evidence="3 4">S08</strain>
    </source>
</reference>
<keyword evidence="4" id="KW-1185">Reference proteome</keyword>
<dbReference type="EMBL" id="AP025637">
    <property type="protein sequence ID" value="BDG74822.1"/>
    <property type="molecule type" value="Genomic_DNA"/>
</dbReference>
<keyword evidence="2" id="KW-0812">Transmembrane</keyword>
<keyword evidence="2" id="KW-1133">Transmembrane helix</keyword>
<dbReference type="Proteomes" id="UP000831327">
    <property type="component" value="Chromosome"/>
</dbReference>
<feature type="region of interest" description="Disordered" evidence="1">
    <location>
        <begin position="1"/>
        <end position="26"/>
    </location>
</feature>
<accession>A0ABM7Y9W9</accession>
<keyword evidence="2" id="KW-0472">Membrane</keyword>
<feature type="compositionally biased region" description="Low complexity" evidence="1">
    <location>
        <begin position="8"/>
        <end position="17"/>
    </location>
</feature>
<sequence>MPPPGPGRPTAAGTTPGCLWGSNRRGPATTPPAGLFIAARSANKDAMPYVLMFAAMLMLTMLVACVVSV</sequence>
<protein>
    <submittedName>
        <fullName evidence="3">Uncharacterized protein</fullName>
    </submittedName>
</protein>
<name>A0ABM7Y9W9_9PROT</name>
<evidence type="ECO:0000313" key="3">
    <source>
        <dbReference type="EMBL" id="BDG74822.1"/>
    </source>
</evidence>
<gene>
    <name evidence="3" type="ORF">Rmf_47510</name>
</gene>
<feature type="transmembrane region" description="Helical" evidence="2">
    <location>
        <begin position="46"/>
        <end position="67"/>
    </location>
</feature>
<organism evidence="3 4">
    <name type="scientific">Roseomonas fluvialis</name>
    <dbReference type="NCBI Taxonomy" id="1750527"/>
    <lineage>
        <taxon>Bacteria</taxon>
        <taxon>Pseudomonadati</taxon>
        <taxon>Pseudomonadota</taxon>
        <taxon>Alphaproteobacteria</taxon>
        <taxon>Acetobacterales</taxon>
        <taxon>Roseomonadaceae</taxon>
        <taxon>Roseomonas</taxon>
    </lineage>
</organism>
<evidence type="ECO:0000256" key="1">
    <source>
        <dbReference type="SAM" id="MobiDB-lite"/>
    </source>
</evidence>
<proteinExistence type="predicted"/>
<evidence type="ECO:0000256" key="2">
    <source>
        <dbReference type="SAM" id="Phobius"/>
    </source>
</evidence>
<evidence type="ECO:0000313" key="4">
    <source>
        <dbReference type="Proteomes" id="UP000831327"/>
    </source>
</evidence>